<gene>
    <name evidence="1" type="ORF">AVEN_33749_1</name>
</gene>
<dbReference type="Gene3D" id="3.30.420.10">
    <property type="entry name" value="Ribonuclease H-like superfamily/Ribonuclease H"/>
    <property type="match status" value="1"/>
</dbReference>
<dbReference type="Proteomes" id="UP000499080">
    <property type="component" value="Unassembled WGS sequence"/>
</dbReference>
<evidence type="ECO:0000313" key="2">
    <source>
        <dbReference type="Proteomes" id="UP000499080"/>
    </source>
</evidence>
<comment type="caution">
    <text evidence="1">The sequence shown here is derived from an EMBL/GenBank/DDBJ whole genome shotgun (WGS) entry which is preliminary data.</text>
</comment>
<accession>A0A4Y2VXN0</accession>
<organism evidence="1 2">
    <name type="scientific">Araneus ventricosus</name>
    <name type="common">Orbweaver spider</name>
    <name type="synonym">Epeira ventricosa</name>
    <dbReference type="NCBI Taxonomy" id="182803"/>
    <lineage>
        <taxon>Eukaryota</taxon>
        <taxon>Metazoa</taxon>
        <taxon>Ecdysozoa</taxon>
        <taxon>Arthropoda</taxon>
        <taxon>Chelicerata</taxon>
        <taxon>Arachnida</taxon>
        <taxon>Araneae</taxon>
        <taxon>Araneomorphae</taxon>
        <taxon>Entelegynae</taxon>
        <taxon>Araneoidea</taxon>
        <taxon>Araneidae</taxon>
        <taxon>Araneus</taxon>
    </lineage>
</organism>
<keyword evidence="2" id="KW-1185">Reference proteome</keyword>
<name>A0A4Y2VXN0_ARAVE</name>
<proteinExistence type="predicted"/>
<evidence type="ECO:0000313" key="1">
    <source>
        <dbReference type="EMBL" id="GBO29014.1"/>
    </source>
</evidence>
<reference evidence="1 2" key="1">
    <citation type="journal article" date="2019" name="Sci. Rep.">
        <title>Orb-weaving spider Araneus ventricosus genome elucidates the spidroin gene catalogue.</title>
        <authorList>
            <person name="Kono N."/>
            <person name="Nakamura H."/>
            <person name="Ohtoshi R."/>
            <person name="Moran D.A.P."/>
            <person name="Shinohara A."/>
            <person name="Yoshida Y."/>
            <person name="Fujiwara M."/>
            <person name="Mori M."/>
            <person name="Tomita M."/>
            <person name="Arakawa K."/>
        </authorList>
    </citation>
    <scope>NUCLEOTIDE SEQUENCE [LARGE SCALE GENOMIC DNA]</scope>
</reference>
<sequence>MIWREPGTRYRAPNIVERDHYRSGALLVWARIATDGRTDLYVFAGGSVTAVRYRNEILQTLVRPFIAAMGIDEIFMDDNARPPASIEHDWCGVIWRVKPFQRWRVLLDHRTGIP</sequence>
<dbReference type="EMBL" id="BGPR01052139">
    <property type="protein sequence ID" value="GBO29014.1"/>
    <property type="molecule type" value="Genomic_DNA"/>
</dbReference>
<dbReference type="GO" id="GO:0003676">
    <property type="term" value="F:nucleic acid binding"/>
    <property type="evidence" value="ECO:0007669"/>
    <property type="project" value="InterPro"/>
</dbReference>
<dbReference type="OrthoDB" id="6468736at2759"/>
<dbReference type="AlphaFoldDB" id="A0A4Y2VXN0"/>
<protein>
    <submittedName>
        <fullName evidence="1">Uncharacterized protein</fullName>
    </submittedName>
</protein>
<dbReference type="InterPro" id="IPR036397">
    <property type="entry name" value="RNaseH_sf"/>
</dbReference>